<gene>
    <name evidence="1" type="ORF">LSAT_V11C200096380</name>
</gene>
<dbReference type="AlphaFoldDB" id="A0A9R1XUM7"/>
<name>A0A9R1XUM7_LACSA</name>
<protein>
    <submittedName>
        <fullName evidence="1">Uncharacterized protein</fullName>
    </submittedName>
</protein>
<reference evidence="1 2" key="1">
    <citation type="journal article" date="2017" name="Nat. Commun.">
        <title>Genome assembly with in vitro proximity ligation data and whole-genome triplication in lettuce.</title>
        <authorList>
            <person name="Reyes-Chin-Wo S."/>
            <person name="Wang Z."/>
            <person name="Yang X."/>
            <person name="Kozik A."/>
            <person name="Arikit S."/>
            <person name="Song C."/>
            <person name="Xia L."/>
            <person name="Froenicke L."/>
            <person name="Lavelle D.O."/>
            <person name="Truco M.J."/>
            <person name="Xia R."/>
            <person name="Zhu S."/>
            <person name="Xu C."/>
            <person name="Xu H."/>
            <person name="Xu X."/>
            <person name="Cox K."/>
            <person name="Korf I."/>
            <person name="Meyers B.C."/>
            <person name="Michelmore R.W."/>
        </authorList>
    </citation>
    <scope>NUCLEOTIDE SEQUENCE [LARGE SCALE GENOMIC DNA]</scope>
    <source>
        <strain evidence="2">cv. Salinas</strain>
        <tissue evidence="1">Seedlings</tissue>
    </source>
</reference>
<sequence>MNMVAISSPGDLDFSGLVIHRLDVPDAIGKVIFPSSRSHHGNGESEGNIVMDILETPKELIMYMDVLGLSKSDIQRDRPKLCDCLLYVTTEDEKLLEVRSNGKRKREENEEEGCKYLRLERRPPQKLITVAGDVWKRKFKKSQLQVAFGG</sequence>
<dbReference type="EMBL" id="NBSK02000002">
    <property type="protein sequence ID" value="KAJ0222169.1"/>
    <property type="molecule type" value="Genomic_DNA"/>
</dbReference>
<proteinExistence type="predicted"/>
<evidence type="ECO:0000313" key="1">
    <source>
        <dbReference type="EMBL" id="KAJ0222169.1"/>
    </source>
</evidence>
<dbReference type="InterPro" id="IPR008978">
    <property type="entry name" value="HSP20-like_chaperone"/>
</dbReference>
<dbReference type="SUPFAM" id="SSF49764">
    <property type="entry name" value="HSP20-like chaperones"/>
    <property type="match status" value="1"/>
</dbReference>
<accession>A0A9R1XUM7</accession>
<dbReference type="Gene3D" id="2.60.40.790">
    <property type="match status" value="1"/>
</dbReference>
<dbReference type="Proteomes" id="UP000235145">
    <property type="component" value="Unassembled WGS sequence"/>
</dbReference>
<evidence type="ECO:0000313" key="2">
    <source>
        <dbReference type="Proteomes" id="UP000235145"/>
    </source>
</evidence>
<comment type="caution">
    <text evidence="1">The sequence shown here is derived from an EMBL/GenBank/DDBJ whole genome shotgun (WGS) entry which is preliminary data.</text>
</comment>
<keyword evidence="2" id="KW-1185">Reference proteome</keyword>
<organism evidence="1 2">
    <name type="scientific">Lactuca sativa</name>
    <name type="common">Garden lettuce</name>
    <dbReference type="NCBI Taxonomy" id="4236"/>
    <lineage>
        <taxon>Eukaryota</taxon>
        <taxon>Viridiplantae</taxon>
        <taxon>Streptophyta</taxon>
        <taxon>Embryophyta</taxon>
        <taxon>Tracheophyta</taxon>
        <taxon>Spermatophyta</taxon>
        <taxon>Magnoliopsida</taxon>
        <taxon>eudicotyledons</taxon>
        <taxon>Gunneridae</taxon>
        <taxon>Pentapetalae</taxon>
        <taxon>asterids</taxon>
        <taxon>campanulids</taxon>
        <taxon>Asterales</taxon>
        <taxon>Asteraceae</taxon>
        <taxon>Cichorioideae</taxon>
        <taxon>Cichorieae</taxon>
        <taxon>Lactucinae</taxon>
        <taxon>Lactuca</taxon>
    </lineage>
</organism>